<dbReference type="Pfam" id="PF21858">
    <property type="entry name" value="DUF6914"/>
    <property type="match status" value="1"/>
</dbReference>
<sequence>MFSNFLRKHKPPKEQIITIVQYERQDFTVGNEEELHWAIVVLPSDGKTPQTKGRSFQVIDRHYSDGRGTVWTLHDQEEDLKKTRRCLGGVQIGKVSASGGEYEELCSVLSKHLPEVKYEGWNCRSWVMEAVGLMREKGWLQDDIPDQAKVFVRMRRASVATKKVYDEGGNEPTLVSLN</sequence>
<name>A0A8K0UEP9_9AGAR</name>
<gene>
    <name evidence="1" type="ORF">BXZ70DRAFT_962071</name>
</gene>
<accession>A0A8K0UEP9</accession>
<dbReference type="OrthoDB" id="3160749at2759"/>
<dbReference type="AlphaFoldDB" id="A0A8K0UEP9"/>
<comment type="caution">
    <text evidence="1">The sequence shown here is derived from an EMBL/GenBank/DDBJ whole genome shotgun (WGS) entry which is preliminary data.</text>
</comment>
<dbReference type="InterPro" id="IPR054208">
    <property type="entry name" value="DUF6914"/>
</dbReference>
<evidence type="ECO:0000313" key="1">
    <source>
        <dbReference type="EMBL" id="KAH8077871.1"/>
    </source>
</evidence>
<dbReference type="Proteomes" id="UP000813824">
    <property type="component" value="Unassembled WGS sequence"/>
</dbReference>
<proteinExistence type="predicted"/>
<reference evidence="1" key="1">
    <citation type="journal article" date="2021" name="New Phytol.">
        <title>Evolutionary innovations through gain and loss of genes in the ectomycorrhizal Boletales.</title>
        <authorList>
            <person name="Wu G."/>
            <person name="Miyauchi S."/>
            <person name="Morin E."/>
            <person name="Kuo A."/>
            <person name="Drula E."/>
            <person name="Varga T."/>
            <person name="Kohler A."/>
            <person name="Feng B."/>
            <person name="Cao Y."/>
            <person name="Lipzen A."/>
            <person name="Daum C."/>
            <person name="Hundley H."/>
            <person name="Pangilinan J."/>
            <person name="Johnson J."/>
            <person name="Barry K."/>
            <person name="LaButti K."/>
            <person name="Ng V."/>
            <person name="Ahrendt S."/>
            <person name="Min B."/>
            <person name="Choi I.G."/>
            <person name="Park H."/>
            <person name="Plett J.M."/>
            <person name="Magnuson J."/>
            <person name="Spatafora J.W."/>
            <person name="Nagy L.G."/>
            <person name="Henrissat B."/>
            <person name="Grigoriev I.V."/>
            <person name="Yang Z.L."/>
            <person name="Xu J."/>
            <person name="Martin F.M."/>
        </authorList>
    </citation>
    <scope>NUCLEOTIDE SEQUENCE</scope>
    <source>
        <strain evidence="1">KKN 215</strain>
    </source>
</reference>
<protein>
    <submittedName>
        <fullName evidence="1">Uncharacterized protein</fullName>
    </submittedName>
</protein>
<organism evidence="1 2">
    <name type="scientific">Cristinia sonorae</name>
    <dbReference type="NCBI Taxonomy" id="1940300"/>
    <lineage>
        <taxon>Eukaryota</taxon>
        <taxon>Fungi</taxon>
        <taxon>Dikarya</taxon>
        <taxon>Basidiomycota</taxon>
        <taxon>Agaricomycotina</taxon>
        <taxon>Agaricomycetes</taxon>
        <taxon>Agaricomycetidae</taxon>
        <taxon>Agaricales</taxon>
        <taxon>Pleurotineae</taxon>
        <taxon>Stephanosporaceae</taxon>
        <taxon>Cristinia</taxon>
    </lineage>
</organism>
<dbReference type="EMBL" id="JAEVFJ010000061">
    <property type="protein sequence ID" value="KAH8077871.1"/>
    <property type="molecule type" value="Genomic_DNA"/>
</dbReference>
<evidence type="ECO:0000313" key="2">
    <source>
        <dbReference type="Proteomes" id="UP000813824"/>
    </source>
</evidence>
<keyword evidence="2" id="KW-1185">Reference proteome</keyword>